<comment type="caution">
    <text evidence="2">The sequence shown here is derived from an EMBL/GenBank/DDBJ whole genome shotgun (WGS) entry which is preliminary data.</text>
</comment>
<evidence type="ECO:0000259" key="1">
    <source>
        <dbReference type="PROSITE" id="PS50878"/>
    </source>
</evidence>
<dbReference type="AlphaFoldDB" id="A0A9P0ZHB7"/>
<dbReference type="PROSITE" id="PS50878">
    <property type="entry name" value="RT_POL"/>
    <property type="match status" value="1"/>
</dbReference>
<dbReference type="Pfam" id="PF00078">
    <property type="entry name" value="RVT_1"/>
    <property type="match status" value="1"/>
</dbReference>
<dbReference type="PANTHER" id="PTHR33116">
    <property type="entry name" value="REVERSE TRANSCRIPTASE ZINC-BINDING DOMAIN-CONTAINING PROTEIN-RELATED-RELATED"/>
    <property type="match status" value="1"/>
</dbReference>
<gene>
    <name evidence="2" type="ORF">CEURO_LOCUS16055</name>
</gene>
<organism evidence="2 3">
    <name type="scientific">Cuscuta europaea</name>
    <name type="common">European dodder</name>
    <dbReference type="NCBI Taxonomy" id="41803"/>
    <lineage>
        <taxon>Eukaryota</taxon>
        <taxon>Viridiplantae</taxon>
        <taxon>Streptophyta</taxon>
        <taxon>Embryophyta</taxon>
        <taxon>Tracheophyta</taxon>
        <taxon>Spermatophyta</taxon>
        <taxon>Magnoliopsida</taxon>
        <taxon>eudicotyledons</taxon>
        <taxon>Gunneridae</taxon>
        <taxon>Pentapetalae</taxon>
        <taxon>asterids</taxon>
        <taxon>lamiids</taxon>
        <taxon>Solanales</taxon>
        <taxon>Convolvulaceae</taxon>
        <taxon>Cuscuteae</taxon>
        <taxon>Cuscuta</taxon>
        <taxon>Cuscuta subgen. Cuscuta</taxon>
    </lineage>
</organism>
<keyword evidence="3" id="KW-1185">Reference proteome</keyword>
<dbReference type="PANTHER" id="PTHR33116:SF78">
    <property type="entry name" value="OS12G0587133 PROTEIN"/>
    <property type="match status" value="1"/>
</dbReference>
<feature type="domain" description="Reverse transcriptase" evidence="1">
    <location>
        <begin position="1"/>
        <end position="103"/>
    </location>
</feature>
<dbReference type="InterPro" id="IPR000477">
    <property type="entry name" value="RT_dom"/>
</dbReference>
<accession>A0A9P0ZHB7</accession>
<evidence type="ECO:0000313" key="2">
    <source>
        <dbReference type="EMBL" id="CAH9103265.1"/>
    </source>
</evidence>
<evidence type="ECO:0000313" key="3">
    <source>
        <dbReference type="Proteomes" id="UP001152484"/>
    </source>
</evidence>
<proteinExistence type="predicted"/>
<dbReference type="Proteomes" id="UP001152484">
    <property type="component" value="Unassembled WGS sequence"/>
</dbReference>
<dbReference type="OrthoDB" id="1724700at2759"/>
<dbReference type="EMBL" id="CAMAPE010000045">
    <property type="protein sequence ID" value="CAH9103265.1"/>
    <property type="molecule type" value="Genomic_DNA"/>
</dbReference>
<sequence>MSPSLFLHCMEYLSRILCILTSSQDFNFHPKCSQLKISHVIFVDDLMLFSMGDLVSIQTILKFLKDFRMTSGLSINVAKSNIFLAGVTGLDKETILGLVGYLVGQFPVKYLSISLARMRVSIAQYSPLLEKIEKFTNKWKTKCISYAGD</sequence>
<reference evidence="2" key="1">
    <citation type="submission" date="2022-07" db="EMBL/GenBank/DDBJ databases">
        <authorList>
            <person name="Macas J."/>
            <person name="Novak P."/>
            <person name="Neumann P."/>
        </authorList>
    </citation>
    <scope>NUCLEOTIDE SEQUENCE</scope>
</reference>
<name>A0A9P0ZHB7_CUSEU</name>
<protein>
    <recommendedName>
        <fullName evidence="1">Reverse transcriptase domain-containing protein</fullName>
    </recommendedName>
</protein>